<protein>
    <recommendedName>
        <fullName evidence="5">DNA-binding domain-containing protein</fullName>
    </recommendedName>
</protein>
<evidence type="ECO:0000313" key="4">
    <source>
        <dbReference type="Proteomes" id="UP001432180"/>
    </source>
</evidence>
<dbReference type="Gene3D" id="1.10.150.690">
    <property type="entry name" value="DUF2063"/>
    <property type="match status" value="1"/>
</dbReference>
<dbReference type="RefSeq" id="WP_328983664.1">
    <property type="nucleotide sequence ID" value="NZ_CP121472.1"/>
</dbReference>
<accession>A0ABZ0SCM7</accession>
<organism evidence="3 4">
    <name type="scientific">Thiorhodovibrio winogradskyi</name>
    <dbReference type="NCBI Taxonomy" id="77007"/>
    <lineage>
        <taxon>Bacteria</taxon>
        <taxon>Pseudomonadati</taxon>
        <taxon>Pseudomonadota</taxon>
        <taxon>Gammaproteobacteria</taxon>
        <taxon>Chromatiales</taxon>
        <taxon>Chromatiaceae</taxon>
        <taxon>Thiorhodovibrio</taxon>
    </lineage>
</organism>
<feature type="domain" description="NGO1945-like C-terminal" evidence="2">
    <location>
        <begin position="150"/>
        <end position="246"/>
    </location>
</feature>
<keyword evidence="4" id="KW-1185">Reference proteome</keyword>
<name>A0ABZ0SCM7_9GAMM</name>
<dbReference type="InterPro" id="IPR018640">
    <property type="entry name" value="DUF2063"/>
</dbReference>
<evidence type="ECO:0000313" key="3">
    <source>
        <dbReference type="EMBL" id="WPL17862.1"/>
    </source>
</evidence>
<evidence type="ECO:0000259" key="2">
    <source>
        <dbReference type="Pfam" id="PF22106"/>
    </source>
</evidence>
<dbReference type="Gene3D" id="3.90.930.50">
    <property type="match status" value="1"/>
</dbReference>
<proteinExistence type="predicted"/>
<dbReference type="InterPro" id="IPR054098">
    <property type="entry name" value="NGO1945-like_C"/>
</dbReference>
<dbReference type="Proteomes" id="UP001432180">
    <property type="component" value="Chromosome"/>
</dbReference>
<evidence type="ECO:0000259" key="1">
    <source>
        <dbReference type="Pfam" id="PF09836"/>
    </source>
</evidence>
<dbReference type="Pfam" id="PF22106">
    <property type="entry name" value="NGO1945_C"/>
    <property type="match status" value="1"/>
</dbReference>
<dbReference type="EMBL" id="CP121472">
    <property type="protein sequence ID" value="WPL17862.1"/>
    <property type="molecule type" value="Genomic_DNA"/>
</dbReference>
<reference evidence="3 4" key="1">
    <citation type="journal article" date="2023" name="Microorganisms">
        <title>Thiorhodovibrio frisius and Trv. litoralis spp. nov., Two Novel Members from a Clade of Fastidious Purple Sulfur Bacteria That Exhibit Unique Red-Shifted Light-Harvesting Capabilities.</title>
        <authorList>
            <person name="Methner A."/>
            <person name="Kuzyk S.B."/>
            <person name="Petersen J."/>
            <person name="Bauer S."/>
            <person name="Brinkmann H."/>
            <person name="Sichau K."/>
            <person name="Wanner G."/>
            <person name="Wolf J."/>
            <person name="Neumann-Schaal M."/>
            <person name="Henke P."/>
            <person name="Tank M."/>
            <person name="Sproer C."/>
            <person name="Bunk B."/>
            <person name="Overmann J."/>
        </authorList>
    </citation>
    <scope>NUCLEOTIDE SEQUENCE [LARGE SCALE GENOMIC DNA]</scope>
    <source>
        <strain evidence="3 4">DSM 6702</strain>
    </source>
</reference>
<gene>
    <name evidence="3" type="ORF">Thiowin_02904</name>
</gene>
<dbReference type="InterPro" id="IPR044922">
    <property type="entry name" value="DUF2063_N_sf"/>
</dbReference>
<sequence>MCRSSAPGFLEQQLAFTAHLRDPGQTPAPADIEDRRMAIYRDLIFNNVASLLAGNFPVVHRLLAREHWRELVRDYLRRHRAVSPLFPQLPREFLDFLSQQRVNHPDDPPFLLELAHYEWVEMALQIADAEPVPAGLMADGDLLEQHPVISSLAWPLSYRYPVHRIGPDFQPQAAPEQPTYLLIYLDSGEQVRFMEINAVTARLLLLLQQESDLSGQDALVRISEELGHRQSQQVIAFGAGLLADLRQRGVVLGTLDPMGLAA</sequence>
<feature type="domain" description="Putative DNA-binding" evidence="1">
    <location>
        <begin position="12"/>
        <end position="97"/>
    </location>
</feature>
<dbReference type="Pfam" id="PF09836">
    <property type="entry name" value="DUF2063"/>
    <property type="match status" value="1"/>
</dbReference>
<evidence type="ECO:0008006" key="5">
    <source>
        <dbReference type="Google" id="ProtNLM"/>
    </source>
</evidence>